<evidence type="ECO:0000259" key="1">
    <source>
        <dbReference type="Pfam" id="PF13592"/>
    </source>
</evidence>
<accession>A0A1W1EK99</accession>
<feature type="domain" description="Winged helix-turn helix" evidence="1">
    <location>
        <begin position="109"/>
        <end position="164"/>
    </location>
</feature>
<dbReference type="InterPro" id="IPR009057">
    <property type="entry name" value="Homeodomain-like_sf"/>
</dbReference>
<proteinExistence type="predicted"/>
<protein>
    <recommendedName>
        <fullName evidence="1">Winged helix-turn helix domain-containing protein</fullName>
    </recommendedName>
</protein>
<organism evidence="2">
    <name type="scientific">hydrothermal vent metagenome</name>
    <dbReference type="NCBI Taxonomy" id="652676"/>
    <lineage>
        <taxon>unclassified sequences</taxon>
        <taxon>metagenomes</taxon>
        <taxon>ecological metagenomes</taxon>
    </lineage>
</organism>
<dbReference type="EMBL" id="FRYL01000037">
    <property type="protein sequence ID" value="SHO81257.1"/>
    <property type="molecule type" value="Genomic_DNA"/>
</dbReference>
<evidence type="ECO:0000313" key="2">
    <source>
        <dbReference type="EMBL" id="SHO81257.1"/>
    </source>
</evidence>
<sequence length="165" mass="19643">MAKRINIKEHYTVEEWQKLIPKNQNLDVRFKMLVIEKILSNPNISSKEICKIFYITTNTFFRWLKWYNDGGLEKLKTGDGGKGSNTRAIKYDDEIFEALGKEIDNNQEQVWTLDKMQLFIKEKFNVEPSIQVIAYRLKGKYSYKSSRPYPYKANRDKLGRFKKKE</sequence>
<reference evidence="2" key="1">
    <citation type="submission" date="2016-10" db="EMBL/GenBank/DDBJ databases">
        <authorList>
            <person name="de Groot N.N."/>
        </authorList>
    </citation>
    <scope>NUCLEOTIDE SEQUENCE</scope>
</reference>
<dbReference type="InterPro" id="IPR025959">
    <property type="entry name" value="Winged_HTH_dom"/>
</dbReference>
<dbReference type="Pfam" id="PF13384">
    <property type="entry name" value="HTH_23"/>
    <property type="match status" value="1"/>
</dbReference>
<dbReference type="SUPFAM" id="SSF46689">
    <property type="entry name" value="Homeodomain-like"/>
    <property type="match status" value="1"/>
</dbReference>
<gene>
    <name evidence="2" type="ORF">MNB_SV-15-122</name>
</gene>
<dbReference type="Pfam" id="PF13592">
    <property type="entry name" value="HTH_33"/>
    <property type="match status" value="1"/>
</dbReference>
<dbReference type="AlphaFoldDB" id="A0A1W1EK99"/>
<name>A0A1W1EK99_9ZZZZ</name>